<dbReference type="InterPro" id="IPR006162">
    <property type="entry name" value="Ppantetheine_attach_site"/>
</dbReference>
<dbReference type="Proteomes" id="UP001180845">
    <property type="component" value="Unassembled WGS sequence"/>
</dbReference>
<evidence type="ECO:0000256" key="1">
    <source>
        <dbReference type="ARBA" id="ARBA00022450"/>
    </source>
</evidence>
<dbReference type="Pfam" id="PF00550">
    <property type="entry name" value="PP-binding"/>
    <property type="match status" value="1"/>
</dbReference>
<dbReference type="PROSITE" id="PS50075">
    <property type="entry name" value="CARRIER"/>
    <property type="match status" value="1"/>
</dbReference>
<evidence type="ECO:0000256" key="2">
    <source>
        <dbReference type="ARBA" id="ARBA00022553"/>
    </source>
</evidence>
<organism evidence="4 5">
    <name type="scientific">Haloactinomyces albus</name>
    <dbReference type="NCBI Taxonomy" id="1352928"/>
    <lineage>
        <taxon>Bacteria</taxon>
        <taxon>Bacillati</taxon>
        <taxon>Actinomycetota</taxon>
        <taxon>Actinomycetes</taxon>
        <taxon>Actinopolysporales</taxon>
        <taxon>Actinopolysporaceae</taxon>
        <taxon>Haloactinomyces</taxon>
    </lineage>
</organism>
<dbReference type="InterPro" id="IPR009081">
    <property type="entry name" value="PP-bd_ACP"/>
</dbReference>
<evidence type="ECO:0000313" key="4">
    <source>
        <dbReference type="EMBL" id="MDR7303687.1"/>
    </source>
</evidence>
<dbReference type="SUPFAM" id="SSF47336">
    <property type="entry name" value="ACP-like"/>
    <property type="match status" value="1"/>
</dbReference>
<dbReference type="InterPro" id="IPR020806">
    <property type="entry name" value="PKS_PP-bd"/>
</dbReference>
<gene>
    <name evidence="4" type="ORF">JOF55_003868</name>
</gene>
<comment type="caution">
    <text evidence="4">The sequence shown here is derived from an EMBL/GenBank/DDBJ whole genome shotgun (WGS) entry which is preliminary data.</text>
</comment>
<dbReference type="AlphaFoldDB" id="A0AAE4CQ30"/>
<keyword evidence="2" id="KW-0597">Phosphoprotein</keyword>
<reference evidence="4" key="1">
    <citation type="submission" date="2023-07" db="EMBL/GenBank/DDBJ databases">
        <title>Sequencing the genomes of 1000 actinobacteria strains.</title>
        <authorList>
            <person name="Klenk H.-P."/>
        </authorList>
    </citation>
    <scope>NUCLEOTIDE SEQUENCE</scope>
    <source>
        <strain evidence="4">DSM 45977</strain>
    </source>
</reference>
<name>A0AAE4CQ30_9ACTN</name>
<dbReference type="InterPro" id="IPR036736">
    <property type="entry name" value="ACP-like_sf"/>
</dbReference>
<feature type="domain" description="Carrier" evidence="3">
    <location>
        <begin position="7"/>
        <end position="84"/>
    </location>
</feature>
<keyword evidence="5" id="KW-1185">Reference proteome</keyword>
<dbReference type="SMART" id="SM00823">
    <property type="entry name" value="PKS_PP"/>
    <property type="match status" value="1"/>
</dbReference>
<dbReference type="Gene3D" id="1.10.1200.10">
    <property type="entry name" value="ACP-like"/>
    <property type="match status" value="1"/>
</dbReference>
<dbReference type="EMBL" id="JAVDXW010000001">
    <property type="protein sequence ID" value="MDR7303687.1"/>
    <property type="molecule type" value="Genomic_DNA"/>
</dbReference>
<dbReference type="GO" id="GO:0031177">
    <property type="term" value="F:phosphopantetheine binding"/>
    <property type="evidence" value="ECO:0007669"/>
    <property type="project" value="InterPro"/>
</dbReference>
<dbReference type="PROSITE" id="PS00012">
    <property type="entry name" value="PHOSPHOPANTETHEINE"/>
    <property type="match status" value="1"/>
</dbReference>
<dbReference type="RefSeq" id="WP_310276162.1">
    <property type="nucleotide sequence ID" value="NZ_JAVDXW010000001.1"/>
</dbReference>
<evidence type="ECO:0000259" key="3">
    <source>
        <dbReference type="PROSITE" id="PS50075"/>
    </source>
</evidence>
<accession>A0AAE4CQ30</accession>
<keyword evidence="1" id="KW-0596">Phosphopantetheine</keyword>
<protein>
    <submittedName>
        <fullName evidence="4">Acyl carrier protein</fullName>
    </submittedName>
</protein>
<proteinExistence type="predicted"/>
<evidence type="ECO:0000313" key="5">
    <source>
        <dbReference type="Proteomes" id="UP001180845"/>
    </source>
</evidence>
<sequence length="86" mass="9392">MSISSTYTASQVEDWMIDRLAAMLDIDPETISRDTVFSELGISSIQAIELATEIEDSVGREITPTLVYEYPTIGEAVSYVIAASRG</sequence>
<dbReference type="SMART" id="SM01294">
    <property type="entry name" value="PKS_PP_betabranch"/>
    <property type="match status" value="1"/>
</dbReference>